<dbReference type="Proteomes" id="UP000606720">
    <property type="component" value="Unassembled WGS sequence"/>
</dbReference>
<keyword evidence="7" id="KW-1185">Reference proteome</keyword>
<feature type="transmembrane region" description="Helical" evidence="4">
    <location>
        <begin position="68"/>
        <end position="87"/>
    </location>
</feature>
<dbReference type="EMBL" id="JACOPH010000018">
    <property type="protein sequence ID" value="MBC5715347.1"/>
    <property type="molecule type" value="Genomic_DNA"/>
</dbReference>
<comment type="similarity">
    <text evidence="1">Belongs to the 'phage' integrase family.</text>
</comment>
<evidence type="ECO:0000256" key="2">
    <source>
        <dbReference type="ARBA" id="ARBA00023125"/>
    </source>
</evidence>
<evidence type="ECO:0000259" key="5">
    <source>
        <dbReference type="PROSITE" id="PS51900"/>
    </source>
</evidence>
<evidence type="ECO:0000313" key="7">
    <source>
        <dbReference type="Proteomes" id="UP000606720"/>
    </source>
</evidence>
<dbReference type="Pfam" id="PF02899">
    <property type="entry name" value="Phage_int_SAM_1"/>
    <property type="match status" value="1"/>
</dbReference>
<dbReference type="PROSITE" id="PS51900">
    <property type="entry name" value="CB"/>
    <property type="match status" value="1"/>
</dbReference>
<dbReference type="InterPro" id="IPR004107">
    <property type="entry name" value="Integrase_SAM-like_N"/>
</dbReference>
<keyword evidence="4" id="KW-1133">Transmembrane helix</keyword>
<dbReference type="GO" id="GO:0003677">
    <property type="term" value="F:DNA binding"/>
    <property type="evidence" value="ECO:0007669"/>
    <property type="project" value="UniProtKB-UniRule"/>
</dbReference>
<gene>
    <name evidence="6" type="ORF">H8S17_14255</name>
</gene>
<reference evidence="6" key="1">
    <citation type="submission" date="2020-08" db="EMBL/GenBank/DDBJ databases">
        <title>Genome public.</title>
        <authorList>
            <person name="Liu C."/>
            <person name="Sun Q."/>
        </authorList>
    </citation>
    <scope>NUCLEOTIDE SEQUENCE</scope>
    <source>
        <strain evidence="6">BX1005</strain>
    </source>
</reference>
<protein>
    <submittedName>
        <fullName evidence="6">Phage integrase N-terminal SAM-like domain-containing protein</fullName>
    </submittedName>
</protein>
<dbReference type="RefSeq" id="WP_186867725.1">
    <property type="nucleotide sequence ID" value="NZ_JACOPH010000018.1"/>
</dbReference>
<accession>A0A923LRU1</accession>
<dbReference type="Gene3D" id="1.10.150.130">
    <property type="match status" value="1"/>
</dbReference>
<dbReference type="InterPro" id="IPR044068">
    <property type="entry name" value="CB"/>
</dbReference>
<feature type="domain" description="Core-binding (CB)" evidence="5">
    <location>
        <begin position="5"/>
        <end position="83"/>
    </location>
</feature>
<evidence type="ECO:0000256" key="4">
    <source>
        <dbReference type="SAM" id="Phobius"/>
    </source>
</evidence>
<name>A0A923LRU1_9FIRM</name>
<evidence type="ECO:0000256" key="3">
    <source>
        <dbReference type="PROSITE-ProRule" id="PRU01248"/>
    </source>
</evidence>
<sequence>MKERVLSADILDDFKKYLILQEKSSATVQKYIHDVSAFANFVNGESITKETVIAYKNHLKENYAVRSVNSVLASINGLFSFLVFLYLQHNIDFVV</sequence>
<organism evidence="6 7">
    <name type="scientific">Roseburia zhanii</name>
    <dbReference type="NCBI Taxonomy" id="2763064"/>
    <lineage>
        <taxon>Bacteria</taxon>
        <taxon>Bacillati</taxon>
        <taxon>Bacillota</taxon>
        <taxon>Clostridia</taxon>
        <taxon>Lachnospirales</taxon>
        <taxon>Lachnospiraceae</taxon>
        <taxon>Roseburia</taxon>
    </lineage>
</organism>
<evidence type="ECO:0000256" key="1">
    <source>
        <dbReference type="ARBA" id="ARBA00008857"/>
    </source>
</evidence>
<dbReference type="GO" id="GO:0015074">
    <property type="term" value="P:DNA integration"/>
    <property type="evidence" value="ECO:0007669"/>
    <property type="project" value="InterPro"/>
</dbReference>
<dbReference type="InterPro" id="IPR010998">
    <property type="entry name" value="Integrase_recombinase_N"/>
</dbReference>
<evidence type="ECO:0000313" key="6">
    <source>
        <dbReference type="EMBL" id="MBC5715347.1"/>
    </source>
</evidence>
<keyword evidence="4" id="KW-0472">Membrane</keyword>
<proteinExistence type="inferred from homology"/>
<keyword evidence="4" id="KW-0812">Transmembrane</keyword>
<dbReference type="AlphaFoldDB" id="A0A923LRU1"/>
<keyword evidence="2 3" id="KW-0238">DNA-binding</keyword>
<comment type="caution">
    <text evidence="6">The sequence shown here is derived from an EMBL/GenBank/DDBJ whole genome shotgun (WGS) entry which is preliminary data.</text>
</comment>